<proteinExistence type="predicted"/>
<comment type="caution">
    <text evidence="2">The sequence shown here is derived from an EMBL/GenBank/DDBJ whole genome shotgun (WGS) entry which is preliminary data.</text>
</comment>
<gene>
    <name evidence="2" type="ORF">JKP88DRAFT_251507</name>
</gene>
<evidence type="ECO:0000313" key="3">
    <source>
        <dbReference type="Proteomes" id="UP000664859"/>
    </source>
</evidence>
<reference evidence="2" key="1">
    <citation type="submission" date="2021-02" db="EMBL/GenBank/DDBJ databases">
        <title>First Annotated Genome of the Yellow-green Alga Tribonema minus.</title>
        <authorList>
            <person name="Mahan K.M."/>
        </authorList>
    </citation>
    <scope>NUCLEOTIDE SEQUENCE</scope>
    <source>
        <strain evidence="2">UTEX B ZZ1240</strain>
    </source>
</reference>
<accession>A0A835ZD56</accession>
<feature type="chain" id="PRO_5032569427" evidence="1">
    <location>
        <begin position="29"/>
        <end position="106"/>
    </location>
</feature>
<organism evidence="2 3">
    <name type="scientific">Tribonema minus</name>
    <dbReference type="NCBI Taxonomy" id="303371"/>
    <lineage>
        <taxon>Eukaryota</taxon>
        <taxon>Sar</taxon>
        <taxon>Stramenopiles</taxon>
        <taxon>Ochrophyta</taxon>
        <taxon>PX clade</taxon>
        <taxon>Xanthophyceae</taxon>
        <taxon>Tribonematales</taxon>
        <taxon>Tribonemataceae</taxon>
        <taxon>Tribonema</taxon>
    </lineage>
</organism>
<sequence length="106" mass="10181">MDTATPPAAAPPLVPAFTAIWLFDAAAAAPAAGAAAAATDAVDSRAAPPPPSLRARRASAAALRLSCTLLAAARPRRMSPAAGLGGLTRVALDTRGAATVAVAGAG</sequence>
<dbReference type="Proteomes" id="UP000664859">
    <property type="component" value="Unassembled WGS sequence"/>
</dbReference>
<keyword evidence="3" id="KW-1185">Reference proteome</keyword>
<protein>
    <submittedName>
        <fullName evidence="2">Uncharacterized protein</fullName>
    </submittedName>
</protein>
<evidence type="ECO:0000256" key="1">
    <source>
        <dbReference type="SAM" id="SignalP"/>
    </source>
</evidence>
<feature type="signal peptide" evidence="1">
    <location>
        <begin position="1"/>
        <end position="28"/>
    </location>
</feature>
<dbReference type="EMBL" id="JAFCMP010000019">
    <property type="protein sequence ID" value="KAG5191520.1"/>
    <property type="molecule type" value="Genomic_DNA"/>
</dbReference>
<evidence type="ECO:0000313" key="2">
    <source>
        <dbReference type="EMBL" id="KAG5191520.1"/>
    </source>
</evidence>
<dbReference type="AlphaFoldDB" id="A0A835ZD56"/>
<name>A0A835ZD56_9STRA</name>
<keyword evidence="1" id="KW-0732">Signal</keyword>